<evidence type="ECO:0000256" key="1">
    <source>
        <dbReference type="ARBA" id="ARBA00004651"/>
    </source>
</evidence>
<protein>
    <submittedName>
        <fullName evidence="9">ABC transporter permease</fullName>
    </submittedName>
</protein>
<evidence type="ECO:0000313" key="9">
    <source>
        <dbReference type="EMBL" id="UYO62889.1"/>
    </source>
</evidence>
<dbReference type="CDD" id="cd06261">
    <property type="entry name" value="TM_PBP2"/>
    <property type="match status" value="1"/>
</dbReference>
<feature type="transmembrane region" description="Helical" evidence="7">
    <location>
        <begin position="198"/>
        <end position="223"/>
    </location>
</feature>
<dbReference type="InterPro" id="IPR050366">
    <property type="entry name" value="BP-dependent_transpt_permease"/>
</dbReference>
<sequence>MKKREFKIPVDAVHKRLYFLLVIVMAMILLSLIAPYLCPNDPNLTDLKLAKLAPSAEYPFGTDSYGRCVFSRVLMGAKVSIFASLALVAGTFIFGTVYGVICGYYGKRVDRTLMGIVDVLLAFPDMILAIAVAGILGGGLINAMIALALTGWTQYARLARSSVMAVKSEAFIQAAQITGNSHSRIMWRHILPNISGPLIVTATLQIGGMMMGIAGLSFLGIGVQIPQAEWGSMINEGRSLMQTAPWVILYPGIVMLIAVMLFNLLGDTVRDLLDPKELEI</sequence>
<reference evidence="9" key="1">
    <citation type="submission" date="2021-11" db="EMBL/GenBank/DDBJ databases">
        <title>Isoprene-degrading acetogen.</title>
        <authorList>
            <person name="Yang Y."/>
            <person name="Jin H."/>
            <person name="Yan J."/>
        </authorList>
    </citation>
    <scope>NUCLEOTIDE SEQUENCE</scope>
    <source>
        <strain evidence="9">Berkeley</strain>
    </source>
</reference>
<feature type="transmembrane region" description="Helical" evidence="7">
    <location>
        <begin position="17"/>
        <end position="38"/>
    </location>
</feature>
<evidence type="ECO:0000256" key="2">
    <source>
        <dbReference type="ARBA" id="ARBA00022448"/>
    </source>
</evidence>
<dbReference type="EMBL" id="CP087994">
    <property type="protein sequence ID" value="UYO62889.1"/>
    <property type="molecule type" value="Genomic_DNA"/>
</dbReference>
<gene>
    <name evidence="9" type="ORF">LNN31_00090</name>
</gene>
<evidence type="ECO:0000313" key="10">
    <source>
        <dbReference type="Proteomes" id="UP001163550"/>
    </source>
</evidence>
<comment type="similarity">
    <text evidence="7">Belongs to the binding-protein-dependent transport system permease family.</text>
</comment>
<dbReference type="PANTHER" id="PTHR43386:SF1">
    <property type="entry name" value="D,D-DIPEPTIDE TRANSPORT SYSTEM PERMEASE PROTEIN DDPC-RELATED"/>
    <property type="match status" value="1"/>
</dbReference>
<evidence type="ECO:0000256" key="4">
    <source>
        <dbReference type="ARBA" id="ARBA00022692"/>
    </source>
</evidence>
<comment type="subcellular location">
    <subcellularLocation>
        <location evidence="1 7">Cell membrane</location>
        <topology evidence="1 7">Multi-pass membrane protein</topology>
    </subcellularLocation>
</comment>
<evidence type="ECO:0000256" key="6">
    <source>
        <dbReference type="ARBA" id="ARBA00023136"/>
    </source>
</evidence>
<name>A0ABY6HG65_9FIRM</name>
<evidence type="ECO:0000256" key="7">
    <source>
        <dbReference type="RuleBase" id="RU363032"/>
    </source>
</evidence>
<feature type="transmembrane region" description="Helical" evidence="7">
    <location>
        <begin position="81"/>
        <end position="106"/>
    </location>
</feature>
<feature type="domain" description="ABC transmembrane type-1" evidence="8">
    <location>
        <begin position="81"/>
        <end position="266"/>
    </location>
</feature>
<organism evidence="9 10">
    <name type="scientific">Acetobacterium wieringae</name>
    <dbReference type="NCBI Taxonomy" id="52694"/>
    <lineage>
        <taxon>Bacteria</taxon>
        <taxon>Bacillati</taxon>
        <taxon>Bacillota</taxon>
        <taxon>Clostridia</taxon>
        <taxon>Eubacteriales</taxon>
        <taxon>Eubacteriaceae</taxon>
        <taxon>Acetobacterium</taxon>
    </lineage>
</organism>
<feature type="transmembrane region" description="Helical" evidence="7">
    <location>
        <begin position="243"/>
        <end position="266"/>
    </location>
</feature>
<dbReference type="Proteomes" id="UP001163550">
    <property type="component" value="Chromosome"/>
</dbReference>
<proteinExistence type="inferred from homology"/>
<feature type="transmembrane region" description="Helical" evidence="7">
    <location>
        <begin position="126"/>
        <end position="152"/>
    </location>
</feature>
<evidence type="ECO:0000259" key="8">
    <source>
        <dbReference type="PROSITE" id="PS50928"/>
    </source>
</evidence>
<dbReference type="Pfam" id="PF00528">
    <property type="entry name" value="BPD_transp_1"/>
    <property type="match status" value="1"/>
</dbReference>
<dbReference type="PROSITE" id="PS50928">
    <property type="entry name" value="ABC_TM1"/>
    <property type="match status" value="1"/>
</dbReference>
<dbReference type="PANTHER" id="PTHR43386">
    <property type="entry name" value="OLIGOPEPTIDE TRANSPORT SYSTEM PERMEASE PROTEIN APPC"/>
    <property type="match status" value="1"/>
</dbReference>
<dbReference type="InterPro" id="IPR000515">
    <property type="entry name" value="MetI-like"/>
</dbReference>
<keyword evidence="4 7" id="KW-0812">Transmembrane</keyword>
<keyword evidence="3" id="KW-1003">Cell membrane</keyword>
<dbReference type="RefSeq" id="WP_228881802.1">
    <property type="nucleotide sequence ID" value="NZ_CABIIK010000038.1"/>
</dbReference>
<accession>A0ABY6HG65</accession>
<keyword evidence="2 7" id="KW-0813">Transport</keyword>
<evidence type="ECO:0000256" key="5">
    <source>
        <dbReference type="ARBA" id="ARBA00022989"/>
    </source>
</evidence>
<dbReference type="Gene3D" id="1.10.3720.10">
    <property type="entry name" value="MetI-like"/>
    <property type="match status" value="1"/>
</dbReference>
<keyword evidence="10" id="KW-1185">Reference proteome</keyword>
<keyword evidence="5 7" id="KW-1133">Transmembrane helix</keyword>
<dbReference type="InterPro" id="IPR035906">
    <property type="entry name" value="MetI-like_sf"/>
</dbReference>
<dbReference type="SUPFAM" id="SSF161098">
    <property type="entry name" value="MetI-like"/>
    <property type="match status" value="1"/>
</dbReference>
<keyword evidence="6 7" id="KW-0472">Membrane</keyword>
<evidence type="ECO:0000256" key="3">
    <source>
        <dbReference type="ARBA" id="ARBA00022475"/>
    </source>
</evidence>